<organism evidence="2 3">
    <name type="scientific">Smittium angustum</name>
    <dbReference type="NCBI Taxonomy" id="133377"/>
    <lineage>
        <taxon>Eukaryota</taxon>
        <taxon>Fungi</taxon>
        <taxon>Fungi incertae sedis</taxon>
        <taxon>Zoopagomycota</taxon>
        <taxon>Kickxellomycotina</taxon>
        <taxon>Harpellomycetes</taxon>
        <taxon>Harpellales</taxon>
        <taxon>Legeriomycetaceae</taxon>
        <taxon>Smittium</taxon>
    </lineage>
</organism>
<feature type="region of interest" description="Disordered" evidence="1">
    <location>
        <begin position="1"/>
        <end position="20"/>
    </location>
</feature>
<dbReference type="PANTHER" id="PTHR13464:SF0">
    <property type="entry name" value="SAP30-BINDING PROTEIN"/>
    <property type="match status" value="1"/>
</dbReference>
<evidence type="ECO:0000256" key="1">
    <source>
        <dbReference type="SAM" id="MobiDB-lite"/>
    </source>
</evidence>
<comment type="caution">
    <text evidence="2">The sequence shown here is derived from an EMBL/GenBank/DDBJ whole genome shotgun (WGS) entry which is preliminary data.</text>
</comment>
<dbReference type="AlphaFoldDB" id="A0A2U1J184"/>
<accession>A0A2U1J184</accession>
<dbReference type="GO" id="GO:0005634">
    <property type="term" value="C:nucleus"/>
    <property type="evidence" value="ECO:0007669"/>
    <property type="project" value="TreeGrafter"/>
</dbReference>
<name>A0A2U1J184_SMIAN</name>
<dbReference type="Proteomes" id="UP000245591">
    <property type="component" value="Unassembled WGS sequence"/>
</dbReference>
<feature type="compositionally biased region" description="Basic and acidic residues" evidence="1">
    <location>
        <begin position="38"/>
        <end position="64"/>
    </location>
</feature>
<dbReference type="EMBL" id="MBFU01000510">
    <property type="protein sequence ID" value="PVZ98787.1"/>
    <property type="molecule type" value="Genomic_DNA"/>
</dbReference>
<proteinExistence type="predicted"/>
<dbReference type="InterPro" id="IPR012479">
    <property type="entry name" value="SAP30BP"/>
</dbReference>
<dbReference type="PANTHER" id="PTHR13464">
    <property type="entry name" value="TRANSCRIPTIONAL REGULATOR PROTEIN HCNGP"/>
    <property type="match status" value="1"/>
</dbReference>
<dbReference type="Pfam" id="PF07818">
    <property type="entry name" value="HCNGP"/>
    <property type="match status" value="1"/>
</dbReference>
<evidence type="ECO:0000313" key="2">
    <source>
        <dbReference type="EMBL" id="PVZ98787.1"/>
    </source>
</evidence>
<gene>
    <name evidence="2" type="ORF">BB558_005210</name>
</gene>
<keyword evidence="3" id="KW-1185">Reference proteome</keyword>
<feature type="compositionally biased region" description="Acidic residues" evidence="1">
    <location>
        <begin position="8"/>
        <end position="17"/>
    </location>
</feature>
<dbReference type="GO" id="GO:0006355">
    <property type="term" value="P:regulation of DNA-templated transcription"/>
    <property type="evidence" value="ECO:0007669"/>
    <property type="project" value="InterPro"/>
</dbReference>
<evidence type="ECO:0000313" key="3">
    <source>
        <dbReference type="Proteomes" id="UP000245591"/>
    </source>
</evidence>
<feature type="region of interest" description="Disordered" evidence="1">
    <location>
        <begin position="32"/>
        <end position="64"/>
    </location>
</feature>
<protein>
    <submittedName>
        <fullName evidence="2">Uncharacterized protein</fullName>
    </submittedName>
</protein>
<reference evidence="2 3" key="1">
    <citation type="journal article" date="2018" name="MBio">
        <title>Comparative Genomics Reveals the Core Gene Toolbox for the Fungus-Insect Symbiosis.</title>
        <authorList>
            <person name="Wang Y."/>
            <person name="Stata M."/>
            <person name="Wang W."/>
            <person name="Stajich J.E."/>
            <person name="White M.M."/>
            <person name="Moncalvo J.M."/>
        </authorList>
    </citation>
    <scope>NUCLEOTIDE SEQUENCE [LARGE SCALE GENOMIC DNA]</scope>
    <source>
        <strain evidence="2 3">AUS-126-30</strain>
    </source>
</reference>
<sequence>MESLFDYSDSENSDSQETEAIQKVEKVQQIVNQPSIEKANEENPKSESEIQKEPITKKNSEQEKIRQYIISKSNNISKENEQLLNDPEGECDKALNEKFKHWLDLKKQGYHFNEQLQRNKNFRNPNIYTKFLEHLDIKETGTNFPKDIFDPDRFPDNIYYDKLNEQRTINEQKRVQEKQQFGKRSNIDFITENKHSSSDNIKRDSSSQVSQSEAIAKAAAIASSLSRKSTCKSFLLYK</sequence>